<dbReference type="GO" id="GO:0003677">
    <property type="term" value="F:DNA binding"/>
    <property type="evidence" value="ECO:0007669"/>
    <property type="project" value="InterPro"/>
</dbReference>
<evidence type="ECO:0000313" key="6">
    <source>
        <dbReference type="Proteomes" id="UP000065473"/>
    </source>
</evidence>
<evidence type="ECO:0000256" key="1">
    <source>
        <dbReference type="SAM" id="Coils"/>
    </source>
</evidence>
<dbReference type="AlphaFoldDB" id="A0A0U3FJB9"/>
<feature type="domain" description="SpoVT-AbrB" evidence="2">
    <location>
        <begin position="23"/>
        <end position="69"/>
    </location>
</feature>
<feature type="coiled-coil region" evidence="1">
    <location>
        <begin position="72"/>
        <end position="99"/>
    </location>
</feature>
<evidence type="ECO:0000313" key="4">
    <source>
        <dbReference type="EMBL" id="ALU31099.1"/>
    </source>
</evidence>
<dbReference type="GeneID" id="14551945"/>
<keyword evidence="1" id="KW-0175">Coiled coil</keyword>
<name>A0A0U3FJB9_9CREN</name>
<proteinExistence type="predicted"/>
<dbReference type="Proteomes" id="UP000065473">
    <property type="component" value="Chromosome"/>
</dbReference>
<evidence type="ECO:0000313" key="5">
    <source>
        <dbReference type="Proteomes" id="UP000060043"/>
    </source>
</evidence>
<dbReference type="EMBL" id="CP013694">
    <property type="protein sequence ID" value="ALU30379.1"/>
    <property type="molecule type" value="Genomic_DNA"/>
</dbReference>
<organism evidence="3 6">
    <name type="scientific">Sulfolobus acidocaldarius</name>
    <dbReference type="NCBI Taxonomy" id="2285"/>
    <lineage>
        <taxon>Archaea</taxon>
        <taxon>Thermoproteota</taxon>
        <taxon>Thermoprotei</taxon>
        <taxon>Sulfolobales</taxon>
        <taxon>Sulfolobaceae</taxon>
        <taxon>Sulfolobus</taxon>
    </lineage>
</organism>
<dbReference type="Gene3D" id="2.10.260.10">
    <property type="match status" value="1"/>
</dbReference>
<protein>
    <recommendedName>
        <fullName evidence="2">SpoVT-AbrB domain-containing protein</fullName>
    </recommendedName>
</protein>
<dbReference type="PROSITE" id="PS51740">
    <property type="entry name" value="SPOVT_ABRB"/>
    <property type="match status" value="1"/>
</dbReference>
<dbReference type="SMART" id="SM00966">
    <property type="entry name" value="SpoVT_AbrB"/>
    <property type="match status" value="1"/>
</dbReference>
<accession>A0A0U3FJB9</accession>
<dbReference type="InterPro" id="IPR037914">
    <property type="entry name" value="SpoVT-AbrB_sf"/>
</dbReference>
<dbReference type="SUPFAM" id="SSF89447">
    <property type="entry name" value="AbrB/MazE/MraZ-like"/>
    <property type="match status" value="1"/>
</dbReference>
<dbReference type="EMBL" id="CP013695">
    <property type="protein sequence ID" value="ALU31099.1"/>
    <property type="molecule type" value="Genomic_DNA"/>
</dbReference>
<dbReference type="RefSeq" id="WP_011278274.1">
    <property type="nucleotide sequence ID" value="NZ_BHWZ01000003.1"/>
</dbReference>
<dbReference type="Proteomes" id="UP000060043">
    <property type="component" value="Chromosome"/>
</dbReference>
<dbReference type="InterPro" id="IPR007159">
    <property type="entry name" value="SpoVT-AbrB_dom"/>
</dbReference>
<dbReference type="Pfam" id="PF04014">
    <property type="entry name" value="MazE_antitoxin"/>
    <property type="match status" value="1"/>
</dbReference>
<gene>
    <name evidence="3" type="ORF">ATY89_10795</name>
    <name evidence="4" type="ORF">ATZ20_02350</name>
</gene>
<reference evidence="5 6" key="1">
    <citation type="submission" date="2015-12" db="EMBL/GenBank/DDBJ databases">
        <title>A stable core within a dynamic pangenome in Sulfolobus acidocaldarius.</title>
        <authorList>
            <person name="Anderson R."/>
            <person name="Kouris A."/>
            <person name="Seward C."/>
            <person name="Campbell K."/>
            <person name="Whitaker R."/>
        </authorList>
    </citation>
    <scope>NUCLEOTIDE SEQUENCE [LARGE SCALE GENOMIC DNA]</scope>
    <source>
        <strain evidence="3 6">GG12-C01-09</strain>
        <strain evidence="4 5">NG05B_CO5_07</strain>
    </source>
</reference>
<sequence length="118" mass="13863">MGRSGKIILAFTQNNIIVEIKETKKMTIDVRGRIKIPSSFIRELDLKPGEEIYLILTSDKKIVITKDGLPQNSELEERVKELEEKYERLAKELGRLEFDFARYLRRLSKDETKYQQST</sequence>
<evidence type="ECO:0000259" key="2">
    <source>
        <dbReference type="PROSITE" id="PS51740"/>
    </source>
</evidence>
<evidence type="ECO:0000313" key="3">
    <source>
        <dbReference type="EMBL" id="ALU30379.1"/>
    </source>
</evidence>